<evidence type="ECO:0000313" key="9">
    <source>
        <dbReference type="EMBL" id="KJZ73100.1"/>
    </source>
</evidence>
<dbReference type="GO" id="GO:0046872">
    <property type="term" value="F:metal ion binding"/>
    <property type="evidence" value="ECO:0007669"/>
    <property type="project" value="UniProtKB-KW"/>
</dbReference>
<feature type="transmembrane region" description="Helical" evidence="8">
    <location>
        <begin position="87"/>
        <end position="107"/>
    </location>
</feature>
<evidence type="ECO:0000256" key="7">
    <source>
        <dbReference type="PIRSR" id="PIRSR608901-2"/>
    </source>
</evidence>
<evidence type="ECO:0000256" key="5">
    <source>
        <dbReference type="ARBA" id="ARBA00022989"/>
    </source>
</evidence>
<keyword evidence="5 8" id="KW-1133">Transmembrane helix</keyword>
<feature type="binding site" evidence="7">
    <location>
        <position position="133"/>
    </location>
    <ligand>
        <name>Zn(2+)</name>
        <dbReference type="ChEBI" id="CHEBI:29105"/>
        <note>catalytic</note>
    </ligand>
</feature>
<dbReference type="GO" id="GO:0046513">
    <property type="term" value="P:ceramide biosynthetic process"/>
    <property type="evidence" value="ECO:0007669"/>
    <property type="project" value="TreeGrafter"/>
</dbReference>
<keyword evidence="6 8" id="KW-0472">Membrane</keyword>
<dbReference type="GO" id="GO:0046514">
    <property type="term" value="P:ceramide catabolic process"/>
    <property type="evidence" value="ECO:0007669"/>
    <property type="project" value="TreeGrafter"/>
</dbReference>
<evidence type="ECO:0000256" key="2">
    <source>
        <dbReference type="ARBA" id="ARBA00009780"/>
    </source>
</evidence>
<reference evidence="9 10" key="1">
    <citation type="journal article" date="2014" name="Genome Biol. Evol.">
        <title>Comparative genomics and transcriptomics analyses reveal divergent lifestyle features of nematode endoparasitic fungus Hirsutella minnesotensis.</title>
        <authorList>
            <person name="Lai Y."/>
            <person name="Liu K."/>
            <person name="Zhang X."/>
            <person name="Zhang X."/>
            <person name="Li K."/>
            <person name="Wang N."/>
            <person name="Shu C."/>
            <person name="Wu Y."/>
            <person name="Wang C."/>
            <person name="Bushley K.E."/>
            <person name="Xiang M."/>
            <person name="Liu X."/>
        </authorList>
    </citation>
    <scope>NUCLEOTIDE SEQUENCE [LARGE SCALE GENOMIC DNA]</scope>
    <source>
        <strain evidence="9 10">3608</strain>
    </source>
</reference>
<dbReference type="PANTHER" id="PTHR46187:SF1">
    <property type="entry name" value="ALKALINE PHYTOCERAMIDASE"/>
    <property type="match status" value="1"/>
</dbReference>
<comment type="similarity">
    <text evidence="2">Belongs to the alkaline ceramidase family.</text>
</comment>
<dbReference type="GO" id="GO:0005789">
    <property type="term" value="C:endoplasmic reticulum membrane"/>
    <property type="evidence" value="ECO:0007669"/>
    <property type="project" value="TreeGrafter"/>
</dbReference>
<protein>
    <recommendedName>
        <fullName evidence="11">Alkaline ceramidase YPC1</fullName>
    </recommendedName>
</protein>
<dbReference type="Proteomes" id="UP000054481">
    <property type="component" value="Unassembled WGS sequence"/>
</dbReference>
<feature type="binding site" evidence="7">
    <location>
        <position position="137"/>
    </location>
    <ligand>
        <name>Zn(2+)</name>
        <dbReference type="ChEBI" id="CHEBI:29105"/>
        <note>catalytic</note>
    </ligand>
</feature>
<evidence type="ECO:0000256" key="3">
    <source>
        <dbReference type="ARBA" id="ARBA00022692"/>
    </source>
</evidence>
<evidence type="ECO:0008006" key="11">
    <source>
        <dbReference type="Google" id="ProtNLM"/>
    </source>
</evidence>
<dbReference type="InterPro" id="IPR008901">
    <property type="entry name" value="ACER"/>
</dbReference>
<feature type="transmembrane region" description="Helical" evidence="8">
    <location>
        <begin position="55"/>
        <end position="75"/>
    </location>
</feature>
<dbReference type="PANTHER" id="PTHR46187">
    <property type="entry name" value="ALKALINE CERAMIDASE 3"/>
    <property type="match status" value="1"/>
</dbReference>
<proteinExistence type="inferred from homology"/>
<name>A0A0F7ZN43_9HYPO</name>
<keyword evidence="7" id="KW-0479">Metal-binding</keyword>
<keyword evidence="7" id="KW-0862">Zinc</keyword>
<dbReference type="EMBL" id="KQ030538">
    <property type="protein sequence ID" value="KJZ73100.1"/>
    <property type="molecule type" value="Genomic_DNA"/>
</dbReference>
<dbReference type="OrthoDB" id="187171at2759"/>
<evidence type="ECO:0000256" key="4">
    <source>
        <dbReference type="ARBA" id="ARBA00022801"/>
    </source>
</evidence>
<evidence type="ECO:0000313" key="10">
    <source>
        <dbReference type="Proteomes" id="UP000054481"/>
    </source>
</evidence>
<feature type="transmembrane region" description="Helical" evidence="8">
    <location>
        <begin position="31"/>
        <end position="49"/>
    </location>
</feature>
<comment type="subcellular location">
    <subcellularLocation>
        <location evidence="1">Membrane</location>
        <topology evidence="1">Multi-pass membrane protein</topology>
    </subcellularLocation>
</comment>
<evidence type="ECO:0000256" key="6">
    <source>
        <dbReference type="ARBA" id="ARBA00023136"/>
    </source>
</evidence>
<accession>A0A0F7ZN43</accession>
<organism evidence="9 10">
    <name type="scientific">Hirsutella minnesotensis 3608</name>
    <dbReference type="NCBI Taxonomy" id="1043627"/>
    <lineage>
        <taxon>Eukaryota</taxon>
        <taxon>Fungi</taxon>
        <taxon>Dikarya</taxon>
        <taxon>Ascomycota</taxon>
        <taxon>Pezizomycotina</taxon>
        <taxon>Sordariomycetes</taxon>
        <taxon>Hypocreomycetidae</taxon>
        <taxon>Hypocreales</taxon>
        <taxon>Ophiocordycipitaceae</taxon>
        <taxon>Hirsutella</taxon>
    </lineage>
</organism>
<dbReference type="Pfam" id="PF05875">
    <property type="entry name" value="Ceramidase"/>
    <property type="match status" value="1"/>
</dbReference>
<evidence type="ECO:0000256" key="8">
    <source>
        <dbReference type="SAM" id="Phobius"/>
    </source>
</evidence>
<keyword evidence="10" id="KW-1185">Reference proteome</keyword>
<keyword evidence="4" id="KW-0378">Hydrolase</keyword>
<sequence length="190" mass="21179">MSDELSMHLLTTPLLHRLLTFNSDPRRARTTGLALLALLAAVMVTHMVLDEFLLHASAFGLAVYLIGNRVLRIIPQQVPDPGVRKKVRNVAIFGYLSFGFGYLVWLMDDWLCRHLTTFRHSVGVPFAFFTELHGWWHVFTAVGGYIAVSVVDTITSGEVRDDPVESLAWPVPMAARFVSGATAAKKDEKN</sequence>
<dbReference type="GO" id="GO:0016811">
    <property type="term" value="F:hydrolase activity, acting on carbon-nitrogen (but not peptide) bonds, in linear amides"/>
    <property type="evidence" value="ECO:0007669"/>
    <property type="project" value="InterPro"/>
</dbReference>
<keyword evidence="3 8" id="KW-0812">Transmembrane</keyword>
<dbReference type="AlphaFoldDB" id="A0A0F7ZN43"/>
<evidence type="ECO:0000256" key="1">
    <source>
        <dbReference type="ARBA" id="ARBA00004141"/>
    </source>
</evidence>
<comment type="cofactor">
    <cofactor evidence="7">
        <name>Zn(2+)</name>
        <dbReference type="ChEBI" id="CHEBI:29105"/>
    </cofactor>
</comment>
<gene>
    <name evidence="9" type="ORF">HIM_07484</name>
</gene>